<dbReference type="GO" id="GO:0005524">
    <property type="term" value="F:ATP binding"/>
    <property type="evidence" value="ECO:0007669"/>
    <property type="project" value="UniProtKB-UniRule"/>
</dbReference>
<keyword evidence="6 12" id="KW-0347">Helicase</keyword>
<comment type="function">
    <text evidence="12">The main replicative DNA helicase, it participates in initiation and elongation during chromosome replication. Travels ahead of the DNA replisome, separating dsDNA into templates for DNA synthesis. A processive ATP-dependent 5'-3' DNA helicase it has DNA-dependent ATPase activity.</text>
</comment>
<evidence type="ECO:0000313" key="17">
    <source>
        <dbReference type="Proteomes" id="UP000702954"/>
    </source>
</evidence>
<dbReference type="SUPFAM" id="SSF52540">
    <property type="entry name" value="P-loop containing nucleoside triphosphate hydrolases"/>
    <property type="match status" value="1"/>
</dbReference>
<keyword evidence="8 12" id="KW-0238">DNA-binding</keyword>
<keyword evidence="7 12" id="KW-0067">ATP-binding</keyword>
<evidence type="ECO:0000313" key="14">
    <source>
        <dbReference type="EMBL" id="GBU03853.1"/>
    </source>
</evidence>
<keyword evidence="9" id="KW-0413">Isomerase</keyword>
<dbReference type="GO" id="GO:0005829">
    <property type="term" value="C:cytosol"/>
    <property type="evidence" value="ECO:0007669"/>
    <property type="project" value="TreeGrafter"/>
</dbReference>
<dbReference type="InterPro" id="IPR036185">
    <property type="entry name" value="DNA_heli_DnaB-like_N_sf"/>
</dbReference>
<reference evidence="14 17" key="1">
    <citation type="journal article" date="2018" name="Int. J. Syst. Evol. Microbiol.">
        <title>Draft Genome Sequence of Faecalimonas umbilicata JCM 30896T, an Acetate-Producing Bacterium Isolated from Human Feces.</title>
        <authorList>
            <person name="Sakamoto M."/>
            <person name="Ikeyama N."/>
            <person name="Yuki M."/>
            <person name="Ohkuma M."/>
        </authorList>
    </citation>
    <scope>NUCLEOTIDE SEQUENCE [LARGE SCALE GENOMIC DNA]</scope>
    <source>
        <strain evidence="14 17">EGH7</strain>
    </source>
</reference>
<dbReference type="FunFam" id="1.10.860.10:FF:000001">
    <property type="entry name" value="Replicative DNA helicase"/>
    <property type="match status" value="1"/>
</dbReference>
<keyword evidence="3 12" id="KW-0235">DNA replication</keyword>
<dbReference type="GeneID" id="97508154"/>
<dbReference type="InterPro" id="IPR007693">
    <property type="entry name" value="DNA_helicase_DnaB-like_N"/>
</dbReference>
<dbReference type="GO" id="GO:1990077">
    <property type="term" value="C:primosome complex"/>
    <property type="evidence" value="ECO:0007669"/>
    <property type="project" value="UniProtKB-UniRule"/>
</dbReference>
<dbReference type="AlphaFoldDB" id="A0A4R3JR21"/>
<comment type="catalytic activity">
    <reaction evidence="10 12">
        <text>ATP + H2O = ADP + phosphate + H(+)</text>
        <dbReference type="Rhea" id="RHEA:13065"/>
        <dbReference type="ChEBI" id="CHEBI:15377"/>
        <dbReference type="ChEBI" id="CHEBI:15378"/>
        <dbReference type="ChEBI" id="CHEBI:30616"/>
        <dbReference type="ChEBI" id="CHEBI:43474"/>
        <dbReference type="ChEBI" id="CHEBI:456216"/>
        <dbReference type="EC" id="5.6.2.3"/>
    </reaction>
</comment>
<dbReference type="Proteomes" id="UP000294613">
    <property type="component" value="Unassembled WGS sequence"/>
</dbReference>
<evidence type="ECO:0000256" key="8">
    <source>
        <dbReference type="ARBA" id="ARBA00023125"/>
    </source>
</evidence>
<dbReference type="Gene3D" id="1.10.860.10">
    <property type="entry name" value="DNAb Helicase, Chain A"/>
    <property type="match status" value="1"/>
</dbReference>
<dbReference type="GO" id="GO:0043139">
    <property type="term" value="F:5'-3' DNA helicase activity"/>
    <property type="evidence" value="ECO:0007669"/>
    <property type="project" value="UniProtKB-EC"/>
</dbReference>
<dbReference type="GO" id="GO:0006269">
    <property type="term" value="P:DNA replication, synthesis of primer"/>
    <property type="evidence" value="ECO:0007669"/>
    <property type="project" value="UniProtKB-UniRule"/>
</dbReference>
<evidence type="ECO:0000256" key="11">
    <source>
        <dbReference type="NCBIfam" id="TIGR00665"/>
    </source>
</evidence>
<dbReference type="InterPro" id="IPR027417">
    <property type="entry name" value="P-loop_NTPase"/>
</dbReference>
<dbReference type="SMART" id="SM00382">
    <property type="entry name" value="AAA"/>
    <property type="match status" value="1"/>
</dbReference>
<dbReference type="InterPro" id="IPR007692">
    <property type="entry name" value="DNA_helicase_DnaB"/>
</dbReference>
<dbReference type="Gene3D" id="3.40.50.300">
    <property type="entry name" value="P-loop containing nucleotide triphosphate hydrolases"/>
    <property type="match status" value="1"/>
</dbReference>
<gene>
    <name evidence="14" type="primary">dnaC</name>
    <name evidence="15" type="ORF">EDD74_11067</name>
    <name evidence="14" type="ORF">FAEUMB_03940</name>
</gene>
<dbReference type="NCBIfam" id="TIGR00665">
    <property type="entry name" value="DnaB"/>
    <property type="match status" value="1"/>
</dbReference>
<name>A0A4R3JR21_9FIRM</name>
<organism evidence="15 16">
    <name type="scientific">Faecalimonas umbilicata</name>
    <dbReference type="NCBI Taxonomy" id="1912855"/>
    <lineage>
        <taxon>Bacteria</taxon>
        <taxon>Bacillati</taxon>
        <taxon>Bacillota</taxon>
        <taxon>Clostridia</taxon>
        <taxon>Lachnospirales</taxon>
        <taxon>Lachnospiraceae</taxon>
        <taxon>Faecalimonas</taxon>
    </lineage>
</organism>
<dbReference type="RefSeq" id="WP_008977113.1">
    <property type="nucleotide sequence ID" value="NZ_AP031411.1"/>
</dbReference>
<dbReference type="Pfam" id="PF00772">
    <property type="entry name" value="DnaB"/>
    <property type="match status" value="1"/>
</dbReference>
<evidence type="ECO:0000256" key="10">
    <source>
        <dbReference type="ARBA" id="ARBA00048954"/>
    </source>
</evidence>
<evidence type="ECO:0000313" key="16">
    <source>
        <dbReference type="Proteomes" id="UP000294613"/>
    </source>
</evidence>
<evidence type="ECO:0000256" key="2">
    <source>
        <dbReference type="ARBA" id="ARBA00022515"/>
    </source>
</evidence>
<evidence type="ECO:0000256" key="9">
    <source>
        <dbReference type="ARBA" id="ARBA00023235"/>
    </source>
</evidence>
<evidence type="ECO:0000256" key="1">
    <source>
        <dbReference type="ARBA" id="ARBA00008428"/>
    </source>
</evidence>
<comment type="similarity">
    <text evidence="1 12">Belongs to the helicase family. DnaB subfamily.</text>
</comment>
<keyword evidence="17" id="KW-1185">Reference proteome</keyword>
<dbReference type="Pfam" id="PF03796">
    <property type="entry name" value="DnaB_C"/>
    <property type="match status" value="1"/>
</dbReference>
<proteinExistence type="inferred from homology"/>
<keyword evidence="5 12" id="KW-0378">Hydrolase</keyword>
<dbReference type="NCBIfam" id="NF004384">
    <property type="entry name" value="PRK05748.1"/>
    <property type="match status" value="1"/>
</dbReference>
<evidence type="ECO:0000256" key="7">
    <source>
        <dbReference type="ARBA" id="ARBA00022840"/>
    </source>
</evidence>
<evidence type="ECO:0000256" key="12">
    <source>
        <dbReference type="RuleBase" id="RU362085"/>
    </source>
</evidence>
<comment type="caution">
    <text evidence="15">The sequence shown here is derived from an EMBL/GenBank/DDBJ whole genome shotgun (WGS) entry which is preliminary data.</text>
</comment>
<accession>A0A4R3JR21</accession>
<dbReference type="CDD" id="cd00984">
    <property type="entry name" value="DnaB_C"/>
    <property type="match status" value="1"/>
</dbReference>
<dbReference type="PROSITE" id="PS51199">
    <property type="entry name" value="SF4_HELICASE"/>
    <property type="match status" value="1"/>
</dbReference>
<sequence>MEEALIKRVLPHSLEAEQSVVGAMLMDKDAIMTAAEIVSREDFYQTAYGILFEAMVELFNEGKPVDLITLQERLKEKDVPPEITSLEFARDLLTAVPTSANVKYYAEIVMEKSMLRKLIKLNEEIENMCYLGRDSLEAVLETTEKRVFELVQKRNTGDYVPIKQVVLNALDKIEKSSKTKGTVTGIPTGFIDLDYKTSGLQPSDLILVAARPSMGKTAFVLNIAQHVAFRSNKTVAIFSLEMSKEQLVNRLFSLESQVDAQLLRTGNLKDSDWEKLIEGAGVIGKSKMIIDDTPGISISELRSKCRKFKLEQGLDLIIIDYLQLMTGRVGGRAESRQQEISDISRSLKGLARELNVPVIALSQLSRAVEQRPDHRPMMSDLRESGAIEQDADVVMFIYRDDYYNKDTDMKNIAEIIIAKQRNGPIGTVNLAWLPNYTKFANATRKQE</sequence>
<dbReference type="InterPro" id="IPR016136">
    <property type="entry name" value="DNA_helicase_N/primase_C"/>
</dbReference>
<evidence type="ECO:0000256" key="3">
    <source>
        <dbReference type="ARBA" id="ARBA00022705"/>
    </source>
</evidence>
<evidence type="ECO:0000256" key="6">
    <source>
        <dbReference type="ARBA" id="ARBA00022806"/>
    </source>
</evidence>
<dbReference type="GO" id="GO:0016787">
    <property type="term" value="F:hydrolase activity"/>
    <property type="evidence" value="ECO:0007669"/>
    <property type="project" value="UniProtKB-KW"/>
</dbReference>
<evidence type="ECO:0000256" key="5">
    <source>
        <dbReference type="ARBA" id="ARBA00022801"/>
    </source>
</evidence>
<dbReference type="InterPro" id="IPR007694">
    <property type="entry name" value="DNA_helicase_DnaB-like_C"/>
</dbReference>
<evidence type="ECO:0000256" key="4">
    <source>
        <dbReference type="ARBA" id="ARBA00022741"/>
    </source>
</evidence>
<dbReference type="Proteomes" id="UP000702954">
    <property type="component" value="Unassembled WGS sequence"/>
</dbReference>
<dbReference type="InterPro" id="IPR003593">
    <property type="entry name" value="AAA+_ATPase"/>
</dbReference>
<evidence type="ECO:0000313" key="15">
    <source>
        <dbReference type="EMBL" id="TCS68239.1"/>
    </source>
</evidence>
<dbReference type="FunFam" id="3.40.50.300:FF:000076">
    <property type="entry name" value="Replicative DNA helicase"/>
    <property type="match status" value="1"/>
</dbReference>
<keyword evidence="2 12" id="KW-0639">Primosome</keyword>
<reference evidence="15 16" key="2">
    <citation type="submission" date="2019-03" db="EMBL/GenBank/DDBJ databases">
        <title>Genomic Encyclopedia of Type Strains, Phase IV (KMG-IV): sequencing the most valuable type-strain genomes for metagenomic binning, comparative biology and taxonomic classification.</title>
        <authorList>
            <person name="Goeker M."/>
        </authorList>
    </citation>
    <scope>NUCLEOTIDE SEQUENCE [LARGE SCALE GENOMIC DNA]</scope>
    <source>
        <strain evidence="15 16">DSM 103426</strain>
    </source>
</reference>
<keyword evidence="4 12" id="KW-0547">Nucleotide-binding</keyword>
<evidence type="ECO:0000259" key="13">
    <source>
        <dbReference type="PROSITE" id="PS51199"/>
    </source>
</evidence>
<dbReference type="PANTHER" id="PTHR30153">
    <property type="entry name" value="REPLICATIVE DNA HELICASE DNAB"/>
    <property type="match status" value="1"/>
</dbReference>
<protein>
    <recommendedName>
        <fullName evidence="11 12">Replicative DNA helicase</fullName>
        <ecNumber evidence="11 12">5.6.2.3</ecNumber>
    </recommendedName>
</protein>
<dbReference type="EC" id="5.6.2.3" evidence="11 12"/>
<dbReference type="SUPFAM" id="SSF48024">
    <property type="entry name" value="N-terminal domain of DnaB helicase"/>
    <property type="match status" value="1"/>
</dbReference>
<dbReference type="PANTHER" id="PTHR30153:SF2">
    <property type="entry name" value="REPLICATIVE DNA HELICASE"/>
    <property type="match status" value="1"/>
</dbReference>
<dbReference type="EMBL" id="SLZV01000010">
    <property type="protein sequence ID" value="TCS68239.1"/>
    <property type="molecule type" value="Genomic_DNA"/>
</dbReference>
<feature type="domain" description="SF4 helicase" evidence="13">
    <location>
        <begin position="179"/>
        <end position="446"/>
    </location>
</feature>
<dbReference type="GO" id="GO:0042802">
    <property type="term" value="F:identical protein binding"/>
    <property type="evidence" value="ECO:0007669"/>
    <property type="project" value="UniProtKB-ARBA"/>
</dbReference>
<dbReference type="GO" id="GO:0003677">
    <property type="term" value="F:DNA binding"/>
    <property type="evidence" value="ECO:0007669"/>
    <property type="project" value="UniProtKB-UniRule"/>
</dbReference>
<dbReference type="EMBL" id="BHEO01000002">
    <property type="protein sequence ID" value="GBU03853.1"/>
    <property type="molecule type" value="Genomic_DNA"/>
</dbReference>